<evidence type="ECO:0000313" key="1">
    <source>
        <dbReference type="EMBL" id="KAF5798336.1"/>
    </source>
</evidence>
<dbReference type="Proteomes" id="UP000215914">
    <property type="component" value="Unassembled WGS sequence"/>
</dbReference>
<protein>
    <submittedName>
        <fullName evidence="1">Uncharacterized protein</fullName>
    </submittedName>
</protein>
<reference evidence="1" key="1">
    <citation type="journal article" date="2017" name="Nature">
        <title>The sunflower genome provides insights into oil metabolism, flowering and Asterid evolution.</title>
        <authorList>
            <person name="Badouin H."/>
            <person name="Gouzy J."/>
            <person name="Grassa C.J."/>
            <person name="Murat F."/>
            <person name="Staton S.E."/>
            <person name="Cottret L."/>
            <person name="Lelandais-Briere C."/>
            <person name="Owens G.L."/>
            <person name="Carrere S."/>
            <person name="Mayjonade B."/>
            <person name="Legrand L."/>
            <person name="Gill N."/>
            <person name="Kane N.C."/>
            <person name="Bowers J.E."/>
            <person name="Hubner S."/>
            <person name="Bellec A."/>
            <person name="Berard A."/>
            <person name="Berges H."/>
            <person name="Blanchet N."/>
            <person name="Boniface M.C."/>
            <person name="Brunel D."/>
            <person name="Catrice O."/>
            <person name="Chaidir N."/>
            <person name="Claudel C."/>
            <person name="Donnadieu C."/>
            <person name="Faraut T."/>
            <person name="Fievet G."/>
            <person name="Helmstetter N."/>
            <person name="King M."/>
            <person name="Knapp S.J."/>
            <person name="Lai Z."/>
            <person name="Le Paslier M.C."/>
            <person name="Lippi Y."/>
            <person name="Lorenzon L."/>
            <person name="Mandel J.R."/>
            <person name="Marage G."/>
            <person name="Marchand G."/>
            <person name="Marquand E."/>
            <person name="Bret-Mestries E."/>
            <person name="Morien E."/>
            <person name="Nambeesan S."/>
            <person name="Nguyen T."/>
            <person name="Pegot-Espagnet P."/>
            <person name="Pouilly N."/>
            <person name="Raftis F."/>
            <person name="Sallet E."/>
            <person name="Schiex T."/>
            <person name="Thomas J."/>
            <person name="Vandecasteele C."/>
            <person name="Vares D."/>
            <person name="Vear F."/>
            <person name="Vautrin S."/>
            <person name="Crespi M."/>
            <person name="Mangin B."/>
            <person name="Burke J.M."/>
            <person name="Salse J."/>
            <person name="Munos S."/>
            <person name="Vincourt P."/>
            <person name="Rieseberg L.H."/>
            <person name="Langlade N.B."/>
        </authorList>
    </citation>
    <scope>NUCLEOTIDE SEQUENCE</scope>
    <source>
        <tissue evidence="1">Leaves</tissue>
    </source>
</reference>
<organism evidence="1 2">
    <name type="scientific">Helianthus annuus</name>
    <name type="common">Common sunflower</name>
    <dbReference type="NCBI Taxonomy" id="4232"/>
    <lineage>
        <taxon>Eukaryota</taxon>
        <taxon>Viridiplantae</taxon>
        <taxon>Streptophyta</taxon>
        <taxon>Embryophyta</taxon>
        <taxon>Tracheophyta</taxon>
        <taxon>Spermatophyta</taxon>
        <taxon>Magnoliopsida</taxon>
        <taxon>eudicotyledons</taxon>
        <taxon>Gunneridae</taxon>
        <taxon>Pentapetalae</taxon>
        <taxon>asterids</taxon>
        <taxon>campanulids</taxon>
        <taxon>Asterales</taxon>
        <taxon>Asteraceae</taxon>
        <taxon>Asteroideae</taxon>
        <taxon>Heliantheae alliance</taxon>
        <taxon>Heliantheae</taxon>
        <taxon>Helianthus</taxon>
    </lineage>
</organism>
<comment type="caution">
    <text evidence="1">The sequence shown here is derived from an EMBL/GenBank/DDBJ whole genome shotgun (WGS) entry which is preliminary data.</text>
</comment>
<dbReference type="AlphaFoldDB" id="A0A9K3NFK4"/>
<accession>A0A9K3NFK4</accession>
<evidence type="ECO:0000313" key="2">
    <source>
        <dbReference type="Proteomes" id="UP000215914"/>
    </source>
</evidence>
<dbReference type="EMBL" id="MNCJ02000322">
    <property type="protein sequence ID" value="KAF5798336.1"/>
    <property type="molecule type" value="Genomic_DNA"/>
</dbReference>
<proteinExistence type="predicted"/>
<dbReference type="Gramene" id="mRNA:HanXRQr2_Chr07g0291701">
    <property type="protein sequence ID" value="mRNA:HanXRQr2_Chr07g0291701"/>
    <property type="gene ID" value="HanXRQr2_Chr07g0291701"/>
</dbReference>
<gene>
    <name evidence="1" type="ORF">HanXRQr2_Chr07g0291701</name>
</gene>
<reference evidence="1" key="2">
    <citation type="submission" date="2020-06" db="EMBL/GenBank/DDBJ databases">
        <title>Helianthus annuus Genome sequencing and assembly Release 2.</title>
        <authorList>
            <person name="Gouzy J."/>
            <person name="Langlade N."/>
            <person name="Munos S."/>
        </authorList>
    </citation>
    <scope>NUCLEOTIDE SEQUENCE</scope>
    <source>
        <tissue evidence="1">Leaves</tissue>
    </source>
</reference>
<sequence length="41" mass="4701">MYVARAKITELEGNVYELTRKVEDMHAAKEHVEVELAEVKA</sequence>
<name>A0A9K3NFK4_HELAN</name>
<keyword evidence="2" id="KW-1185">Reference proteome</keyword>